<proteinExistence type="predicted"/>
<organism evidence="2 3">
    <name type="scientific">Haemaphysalis longicornis</name>
    <name type="common">Bush tick</name>
    <dbReference type="NCBI Taxonomy" id="44386"/>
    <lineage>
        <taxon>Eukaryota</taxon>
        <taxon>Metazoa</taxon>
        <taxon>Ecdysozoa</taxon>
        <taxon>Arthropoda</taxon>
        <taxon>Chelicerata</taxon>
        <taxon>Arachnida</taxon>
        <taxon>Acari</taxon>
        <taxon>Parasitiformes</taxon>
        <taxon>Ixodida</taxon>
        <taxon>Ixodoidea</taxon>
        <taxon>Ixodidae</taxon>
        <taxon>Haemaphysalinae</taxon>
        <taxon>Haemaphysalis</taxon>
    </lineage>
</organism>
<evidence type="ECO:0000313" key="2">
    <source>
        <dbReference type="EMBL" id="KAH9381221.1"/>
    </source>
</evidence>
<protein>
    <submittedName>
        <fullName evidence="2">Uncharacterized protein</fullName>
    </submittedName>
</protein>
<reference evidence="2 3" key="1">
    <citation type="journal article" date="2020" name="Cell">
        <title>Large-Scale Comparative Analyses of Tick Genomes Elucidate Their Genetic Diversity and Vector Capacities.</title>
        <authorList>
            <consortium name="Tick Genome and Microbiome Consortium (TIGMIC)"/>
            <person name="Jia N."/>
            <person name="Wang J."/>
            <person name="Shi W."/>
            <person name="Du L."/>
            <person name="Sun Y."/>
            <person name="Zhan W."/>
            <person name="Jiang J.F."/>
            <person name="Wang Q."/>
            <person name="Zhang B."/>
            <person name="Ji P."/>
            <person name="Bell-Sakyi L."/>
            <person name="Cui X.M."/>
            <person name="Yuan T.T."/>
            <person name="Jiang B.G."/>
            <person name="Yang W.F."/>
            <person name="Lam T.T."/>
            <person name="Chang Q.C."/>
            <person name="Ding S.J."/>
            <person name="Wang X.J."/>
            <person name="Zhu J.G."/>
            <person name="Ruan X.D."/>
            <person name="Zhao L."/>
            <person name="Wei J.T."/>
            <person name="Ye R.Z."/>
            <person name="Que T.C."/>
            <person name="Du C.H."/>
            <person name="Zhou Y.H."/>
            <person name="Cheng J.X."/>
            <person name="Dai P.F."/>
            <person name="Guo W.B."/>
            <person name="Han X.H."/>
            <person name="Huang E.J."/>
            <person name="Li L.F."/>
            <person name="Wei W."/>
            <person name="Gao Y.C."/>
            <person name="Liu J.Z."/>
            <person name="Shao H.Z."/>
            <person name="Wang X."/>
            <person name="Wang C.C."/>
            <person name="Yang T.C."/>
            <person name="Huo Q.B."/>
            <person name="Li W."/>
            <person name="Chen H.Y."/>
            <person name="Chen S.E."/>
            <person name="Zhou L.G."/>
            <person name="Ni X.B."/>
            <person name="Tian J.H."/>
            <person name="Sheng Y."/>
            <person name="Liu T."/>
            <person name="Pan Y.S."/>
            <person name="Xia L.Y."/>
            <person name="Li J."/>
            <person name="Zhao F."/>
            <person name="Cao W.C."/>
        </authorList>
    </citation>
    <scope>NUCLEOTIDE SEQUENCE [LARGE SCALE GENOMIC DNA]</scope>
    <source>
        <strain evidence="2">HaeL-2018</strain>
    </source>
</reference>
<feature type="compositionally biased region" description="Polar residues" evidence="1">
    <location>
        <begin position="150"/>
        <end position="162"/>
    </location>
</feature>
<dbReference type="Proteomes" id="UP000821853">
    <property type="component" value="Chromosome 9"/>
</dbReference>
<comment type="caution">
    <text evidence="2">The sequence shown here is derived from an EMBL/GenBank/DDBJ whole genome shotgun (WGS) entry which is preliminary data.</text>
</comment>
<evidence type="ECO:0000313" key="3">
    <source>
        <dbReference type="Proteomes" id="UP000821853"/>
    </source>
</evidence>
<dbReference type="VEuPathDB" id="VectorBase:HLOH_054033"/>
<sequence length="797" mass="90976">MWLRLFCRALIQNSILRPVFYVPGSRYLQSDFSPRVKLTAGSGDFQRQKLRGSVPFRPHLLRQVLKEQMEWTLLDRAHSRLGPALFFLMREGYLCFFFYRHRRSRRQKRTNLSQPRQPYFGRSCRRHRMHIHERTPSTATRLGRDPTLARESNTSRPPTEENSCCPAFFESPDVGHGRSPCDDFHRYVCARNGSSAATFRWDTWNALEALSRSHDHPTALSGSLLRSLHGQCEDLLDRGPLQFVREMTPLVLQTAQLPRSASNADQALLLMAYISLKLNHDSPVHFSVSDAVHPTIEVNEKIADLVLSFALFNRTCSECVDEALRLIGDHTGSPVLREELFAFEVDLEDFPNSTDSSCSPGLFRLHGAGTAWDKMCQDIFDVPFSDVRMLCITRPSRIHAAFKRFAAPDRKSVPLASIVVHLLATIYHRLNSVDTSIASPYPEHRCLFQDDFPYLWTQLYSEVLVTSAKNRHIKDIFANVTTALPGIASAANIVAPEVDTRLVEHVQSLRISLPVRGLPRQLEPPRVSTHNFSAQFLAFKEYEFRLEVLRRRRHFPRQLLTGDPVYVSNGWLVVTPLAYTLLDLRCKLPIDLPVVGVPMAKAVWSYLLDKENSWLVALLKNKTDSFSCLHGGDGNLTWRGFVVRPRKRPPRPAVRGYSIVRNKTKPHRRQRSEGETLFQPWQGSRREFFQASDALCCISSLTSKMEHVSPGKVAREALEVRLTEKKHDTTNFLVICRVANDDFFFPSSVTYEGFNKRFFPHSATYGRTYASETLHLDHVLSLAHQNATSTVPVIEKN</sequence>
<name>A0A9J6H0G2_HAELO</name>
<evidence type="ECO:0000256" key="1">
    <source>
        <dbReference type="SAM" id="MobiDB-lite"/>
    </source>
</evidence>
<accession>A0A9J6H0G2</accession>
<dbReference type="AlphaFoldDB" id="A0A9J6H0G2"/>
<keyword evidence="3" id="KW-1185">Reference proteome</keyword>
<dbReference type="EMBL" id="JABSTR010000011">
    <property type="protein sequence ID" value="KAH9381221.1"/>
    <property type="molecule type" value="Genomic_DNA"/>
</dbReference>
<gene>
    <name evidence="2" type="ORF">HPB48_019856</name>
</gene>
<feature type="region of interest" description="Disordered" evidence="1">
    <location>
        <begin position="134"/>
        <end position="162"/>
    </location>
</feature>